<feature type="transmembrane region" description="Helical" evidence="8">
    <location>
        <begin position="34"/>
        <end position="54"/>
    </location>
</feature>
<evidence type="ECO:0000313" key="10">
    <source>
        <dbReference type="EMBL" id="QWT48198.1"/>
    </source>
</evidence>
<keyword evidence="5 8" id="KW-0812">Transmembrane</keyword>
<protein>
    <submittedName>
        <fullName evidence="10">ABC transporter permease</fullName>
    </submittedName>
</protein>
<comment type="similarity">
    <text evidence="2">Belongs to the ABC-2 integral membrane protein family.</text>
</comment>
<keyword evidence="3" id="KW-0813">Transport</keyword>
<reference evidence="10" key="1">
    <citation type="submission" date="2020-11" db="EMBL/GenBank/DDBJ databases">
        <title>Azospira inquinata sp. nov.</title>
        <authorList>
            <person name="Moe W.M."/>
            <person name="Mikes M.C."/>
        </authorList>
    </citation>
    <scope>NUCLEOTIDE SEQUENCE</scope>
    <source>
        <strain evidence="10">Azo-3</strain>
    </source>
</reference>
<dbReference type="InterPro" id="IPR047817">
    <property type="entry name" value="ABC2_TM_bact-type"/>
</dbReference>
<evidence type="ECO:0000313" key="11">
    <source>
        <dbReference type="Proteomes" id="UP000683428"/>
    </source>
</evidence>
<evidence type="ECO:0000256" key="6">
    <source>
        <dbReference type="ARBA" id="ARBA00022989"/>
    </source>
</evidence>
<feature type="transmembrane region" description="Helical" evidence="8">
    <location>
        <begin position="267"/>
        <end position="292"/>
    </location>
</feature>
<name>A0A975XTX4_9RHOO</name>
<dbReference type="PANTHER" id="PTHR30294">
    <property type="entry name" value="MEMBRANE COMPONENT OF ABC TRANSPORTER YHHJ-RELATED"/>
    <property type="match status" value="1"/>
</dbReference>
<dbReference type="PANTHER" id="PTHR30294:SF47">
    <property type="entry name" value="INNER MEMBRANE TRANSPORT PERMEASE YHHJ"/>
    <property type="match status" value="1"/>
</dbReference>
<dbReference type="AlphaFoldDB" id="A0A975XTX4"/>
<comment type="subcellular location">
    <subcellularLocation>
        <location evidence="1">Cell membrane</location>
        <topology evidence="1">Multi-pass membrane protein</topology>
    </subcellularLocation>
</comment>
<proteinExistence type="inferred from homology"/>
<feature type="transmembrane region" description="Helical" evidence="8">
    <location>
        <begin position="236"/>
        <end position="255"/>
    </location>
</feature>
<dbReference type="PROSITE" id="PS51012">
    <property type="entry name" value="ABC_TM2"/>
    <property type="match status" value="1"/>
</dbReference>
<dbReference type="GO" id="GO:0140359">
    <property type="term" value="F:ABC-type transporter activity"/>
    <property type="evidence" value="ECO:0007669"/>
    <property type="project" value="InterPro"/>
</dbReference>
<dbReference type="Pfam" id="PF12698">
    <property type="entry name" value="ABC2_membrane_3"/>
    <property type="match status" value="1"/>
</dbReference>
<feature type="transmembrane region" description="Helical" evidence="8">
    <location>
        <begin position="185"/>
        <end position="210"/>
    </location>
</feature>
<accession>A0A975XTX4</accession>
<evidence type="ECO:0000256" key="7">
    <source>
        <dbReference type="ARBA" id="ARBA00023136"/>
    </source>
</evidence>
<evidence type="ECO:0000256" key="5">
    <source>
        <dbReference type="ARBA" id="ARBA00022692"/>
    </source>
</evidence>
<keyword evidence="6 8" id="KW-1133">Transmembrane helix</keyword>
<gene>
    <name evidence="10" type="ORF">Azoinq_09995</name>
</gene>
<dbReference type="EMBL" id="CP064782">
    <property type="protein sequence ID" value="QWT48198.1"/>
    <property type="molecule type" value="Genomic_DNA"/>
</dbReference>
<sequence length="386" mass="41904">MAAPHPSPLSPRDRLTNIYRLGLKELRSLWADKVLLILIVWAFTGGIYSAALGVSQELRDAPVAVVDEDRSPLSLRMTGALTPPFFKPPVSIPWSAMDGALDQGRYSFVIVIPANFQRDLQAGRRPALQINIDATVISQAFIGNTYIQNILMGEIGEYLTGTRDSATLPVRLTPRVRFNPNLTGYWFGGVMETINNITMLTIILVGAAFVREREHGTLEHLLVMPLTPAEIMLSKVWANGLAVLIGATVALTLVIQGVLQVPIQGSLPLFLCGAALYLFSAASIGIFLGTVARSMPQLGLLIILTIVPLELLAGGVTPRESMPVLIQNLMLVAPTTYFVRLAQGILYRGAGLGVVWPEFLAMAGIGTLFFLFALARFRKSVAQTQL</sequence>
<keyword evidence="7 8" id="KW-0472">Membrane</keyword>
<dbReference type="InterPro" id="IPR051449">
    <property type="entry name" value="ABC-2_transporter_component"/>
</dbReference>
<feature type="transmembrane region" description="Helical" evidence="8">
    <location>
        <begin position="298"/>
        <end position="317"/>
    </location>
</feature>
<keyword evidence="4" id="KW-1003">Cell membrane</keyword>
<evidence type="ECO:0000259" key="9">
    <source>
        <dbReference type="PROSITE" id="PS51012"/>
    </source>
</evidence>
<keyword evidence="11" id="KW-1185">Reference proteome</keyword>
<dbReference type="InterPro" id="IPR013525">
    <property type="entry name" value="ABC2_TM"/>
</dbReference>
<dbReference type="KEGG" id="aiq:Azoinq_09995"/>
<dbReference type="RefSeq" id="WP_216129487.1">
    <property type="nucleotide sequence ID" value="NZ_CP064782.1"/>
</dbReference>
<dbReference type="GO" id="GO:0005886">
    <property type="term" value="C:plasma membrane"/>
    <property type="evidence" value="ECO:0007669"/>
    <property type="project" value="UniProtKB-SubCell"/>
</dbReference>
<dbReference type="Proteomes" id="UP000683428">
    <property type="component" value="Chromosome"/>
</dbReference>
<organism evidence="10 11">
    <name type="scientific">Azospira inquinata</name>
    <dbReference type="NCBI Taxonomy" id="2785627"/>
    <lineage>
        <taxon>Bacteria</taxon>
        <taxon>Pseudomonadati</taxon>
        <taxon>Pseudomonadota</taxon>
        <taxon>Betaproteobacteria</taxon>
        <taxon>Rhodocyclales</taxon>
        <taxon>Rhodocyclaceae</taxon>
        <taxon>Azospira</taxon>
    </lineage>
</organism>
<evidence type="ECO:0000256" key="1">
    <source>
        <dbReference type="ARBA" id="ARBA00004651"/>
    </source>
</evidence>
<evidence type="ECO:0000256" key="8">
    <source>
        <dbReference type="SAM" id="Phobius"/>
    </source>
</evidence>
<feature type="domain" description="ABC transmembrane type-2" evidence="9">
    <location>
        <begin position="144"/>
        <end position="380"/>
    </location>
</feature>
<feature type="transmembrane region" description="Helical" evidence="8">
    <location>
        <begin position="359"/>
        <end position="377"/>
    </location>
</feature>
<evidence type="ECO:0000256" key="4">
    <source>
        <dbReference type="ARBA" id="ARBA00022475"/>
    </source>
</evidence>
<evidence type="ECO:0000256" key="2">
    <source>
        <dbReference type="ARBA" id="ARBA00007783"/>
    </source>
</evidence>
<evidence type="ECO:0000256" key="3">
    <source>
        <dbReference type="ARBA" id="ARBA00022448"/>
    </source>
</evidence>